<evidence type="ECO:0000313" key="2">
    <source>
        <dbReference type="EMBL" id="KAK3265837.1"/>
    </source>
</evidence>
<dbReference type="Proteomes" id="UP001190700">
    <property type="component" value="Unassembled WGS sequence"/>
</dbReference>
<feature type="region of interest" description="Disordered" evidence="1">
    <location>
        <begin position="180"/>
        <end position="209"/>
    </location>
</feature>
<name>A0AAE0FTL4_9CHLO</name>
<dbReference type="EMBL" id="LGRX02013664">
    <property type="protein sequence ID" value="KAK3265837.1"/>
    <property type="molecule type" value="Genomic_DNA"/>
</dbReference>
<protein>
    <submittedName>
        <fullName evidence="2">Uncharacterized protein</fullName>
    </submittedName>
</protein>
<sequence>MGRALGGRVRDPGTRGSSDAFLLQLAGDGRVVRTLQVGGDELDLARGVAIDPADPSTVYVTGSFRSTATFGASGQIEPPVLTGPPMSQNVFVMKVLPNWDVEFAVQAGGDGTDKGYSIAVAHQEAAPYGPTVYVAGLMHSGTLGGSIPATFSRFRLHHFHTNRTYDAFLMKLLPAIVPPPPPPPPPAVPAPPPSPAPPPASPFSPPPSLLCLEPTISTSRGAALLPVD</sequence>
<organism evidence="2 3">
    <name type="scientific">Cymbomonas tetramitiformis</name>
    <dbReference type="NCBI Taxonomy" id="36881"/>
    <lineage>
        <taxon>Eukaryota</taxon>
        <taxon>Viridiplantae</taxon>
        <taxon>Chlorophyta</taxon>
        <taxon>Pyramimonadophyceae</taxon>
        <taxon>Pyramimonadales</taxon>
        <taxon>Pyramimonadaceae</taxon>
        <taxon>Cymbomonas</taxon>
    </lineage>
</organism>
<evidence type="ECO:0000256" key="1">
    <source>
        <dbReference type="SAM" id="MobiDB-lite"/>
    </source>
</evidence>
<comment type="caution">
    <text evidence="2">The sequence shown here is derived from an EMBL/GenBank/DDBJ whole genome shotgun (WGS) entry which is preliminary data.</text>
</comment>
<dbReference type="AlphaFoldDB" id="A0AAE0FTL4"/>
<evidence type="ECO:0000313" key="3">
    <source>
        <dbReference type="Proteomes" id="UP001190700"/>
    </source>
</evidence>
<gene>
    <name evidence="2" type="ORF">CYMTET_25509</name>
</gene>
<keyword evidence="3" id="KW-1185">Reference proteome</keyword>
<accession>A0AAE0FTL4</accession>
<feature type="compositionally biased region" description="Pro residues" evidence="1">
    <location>
        <begin position="180"/>
        <end position="208"/>
    </location>
</feature>
<proteinExistence type="predicted"/>
<reference evidence="2 3" key="1">
    <citation type="journal article" date="2015" name="Genome Biol. Evol.">
        <title>Comparative Genomics of a Bacterivorous Green Alga Reveals Evolutionary Causalities and Consequences of Phago-Mixotrophic Mode of Nutrition.</title>
        <authorList>
            <person name="Burns J.A."/>
            <person name="Paasch A."/>
            <person name="Narechania A."/>
            <person name="Kim E."/>
        </authorList>
    </citation>
    <scope>NUCLEOTIDE SEQUENCE [LARGE SCALE GENOMIC DNA]</scope>
    <source>
        <strain evidence="2 3">PLY_AMNH</strain>
    </source>
</reference>